<comment type="caution">
    <text evidence="1">The sequence shown here is derived from an EMBL/GenBank/DDBJ whole genome shotgun (WGS) entry which is preliminary data.</text>
</comment>
<name>A0A948W5D0_UNCEI</name>
<evidence type="ECO:0000313" key="2">
    <source>
        <dbReference type="Proteomes" id="UP000777784"/>
    </source>
</evidence>
<sequence length="194" mass="22316">MRESPRWMQVWTRLKRKDPILISALQSVVLDLGWGEKILGMELWTLWELNWAGTGDPSEILLQETTVLANPNREKAWIRSEGAGGAPPGTRPGSWQWCLAWDREQPRAGHAFRVCERLLDRCGMKCHELIRAQVWGLNWGGTVIDPRRATLDVAMTRSRREGLLINPHVHAHQIFSESIPFPWWIRHEETGATL</sequence>
<gene>
    <name evidence="1" type="ORF">KJ970_05065</name>
</gene>
<dbReference type="Proteomes" id="UP000777784">
    <property type="component" value="Unassembled WGS sequence"/>
</dbReference>
<protein>
    <submittedName>
        <fullName evidence="1">Uncharacterized protein</fullName>
    </submittedName>
</protein>
<organism evidence="1 2">
    <name type="scientific">Eiseniibacteriota bacterium</name>
    <dbReference type="NCBI Taxonomy" id="2212470"/>
    <lineage>
        <taxon>Bacteria</taxon>
        <taxon>Candidatus Eiseniibacteriota</taxon>
    </lineage>
</organism>
<proteinExistence type="predicted"/>
<accession>A0A948W5D0</accession>
<dbReference type="EMBL" id="JAHJDP010000028">
    <property type="protein sequence ID" value="MBU2690279.1"/>
    <property type="molecule type" value="Genomic_DNA"/>
</dbReference>
<reference evidence="1" key="1">
    <citation type="submission" date="2021-05" db="EMBL/GenBank/DDBJ databases">
        <title>Energy efficiency and biological interactions define the core microbiome of deep oligotrophic groundwater.</title>
        <authorList>
            <person name="Mehrshad M."/>
            <person name="Lopez-Fernandez M."/>
            <person name="Bell E."/>
            <person name="Bernier-Latmani R."/>
            <person name="Bertilsson S."/>
            <person name="Dopson M."/>
        </authorList>
    </citation>
    <scope>NUCLEOTIDE SEQUENCE</scope>
    <source>
        <strain evidence="1">Modern_marine.mb.64</strain>
    </source>
</reference>
<dbReference type="AlphaFoldDB" id="A0A948W5D0"/>
<evidence type="ECO:0000313" key="1">
    <source>
        <dbReference type="EMBL" id="MBU2690279.1"/>
    </source>
</evidence>